<evidence type="ECO:0000313" key="2">
    <source>
        <dbReference type="EMBL" id="SFQ43598.1"/>
    </source>
</evidence>
<dbReference type="OrthoDB" id="1492759at2"/>
<dbReference type="RefSeq" id="WP_090661332.1">
    <property type="nucleotide sequence ID" value="NZ_FOXQ01000012.1"/>
</dbReference>
<proteinExistence type="predicted"/>
<keyword evidence="3" id="KW-1185">Reference proteome</keyword>
<name>A0A1I5YHD3_9BACT</name>
<evidence type="ECO:0000259" key="1">
    <source>
        <dbReference type="Pfam" id="PF18942"/>
    </source>
</evidence>
<sequence length="676" mass="71268">MKTSALLICIAFAIISCNKKFDEPPAYAAPNLKPTLTIAQLKAMHTTGSSESITTDDIIEGIVIANDSSGNFYKQIIIEDTTAGIAINIDDYNLYTSYPVGRNVFIKLNGLILYDDNRLIAIGSGKDGNNNINAIAAPLKNQYIIKGANNVPALPKIIDVSDLNDSYQNMLIQLTNMEFSEADTGKTYADTSASKNTVNFILKNCSNKSITLRNSGFANFAGINVPNGNGNITCIYSVYNTSRQVLIRDTSDVQFNGTRCNGGPAVQTSIANIRSMYKGHDIKLGAYKIGGVVISDAVNKNIANGNVVLQDGNAGISVYFGGTITYNIGDSIVLDVTGDSLQNYNGSLEIKTASGTIKPDPVATGKTVIPQQLSIAQLNSNLPDIEYTLIKIVNATASGGTTYSGSKTLTDASGSITLFTSSSASFANDNLPTEENDWIGFGKFFGNTKEFTIRNTTDVTTSGGNNNGDGIELTASPFTLNFDNIAAGLPQGVFVKTASSSTSVGADGVYSGNQSSWSNTSSGFKNYASATSLNAASSSTEQNASTNRALGVKQTGSTGFDPGAAFLFEINNTTGKTNISLNFLLQSLADGVGRTTTWQVDYAIGDNPNTFIPATTSPSSITTGTVFSSTPVTVNFGTALDNQNSKVWIRIVTLSATTGSGSRASTGIDDVEIKWN</sequence>
<feature type="domain" description="DUF5689" evidence="1">
    <location>
        <begin position="267"/>
        <end position="459"/>
    </location>
</feature>
<gene>
    <name evidence="2" type="ORF">SAMN05444277_11247</name>
</gene>
<protein>
    <recommendedName>
        <fullName evidence="1">DUF5689 domain-containing protein</fullName>
    </recommendedName>
</protein>
<dbReference type="Proteomes" id="UP000199031">
    <property type="component" value="Unassembled WGS sequence"/>
</dbReference>
<dbReference type="STRING" id="1465490.SAMN05444277_11247"/>
<accession>A0A1I5YHD3</accession>
<dbReference type="AlphaFoldDB" id="A0A1I5YHD3"/>
<evidence type="ECO:0000313" key="3">
    <source>
        <dbReference type="Proteomes" id="UP000199031"/>
    </source>
</evidence>
<feature type="domain" description="DUF5689" evidence="1">
    <location>
        <begin position="34"/>
        <end position="253"/>
    </location>
</feature>
<dbReference type="PROSITE" id="PS51257">
    <property type="entry name" value="PROKAR_LIPOPROTEIN"/>
    <property type="match status" value="1"/>
</dbReference>
<dbReference type="InterPro" id="IPR043744">
    <property type="entry name" value="DUF5689"/>
</dbReference>
<reference evidence="2 3" key="1">
    <citation type="submission" date="2016-10" db="EMBL/GenBank/DDBJ databases">
        <authorList>
            <person name="de Groot N.N."/>
        </authorList>
    </citation>
    <scope>NUCLEOTIDE SEQUENCE [LARGE SCALE GENOMIC DNA]</scope>
    <source>
        <strain evidence="2 3">DSM 28286</strain>
    </source>
</reference>
<dbReference type="EMBL" id="FOXQ01000012">
    <property type="protein sequence ID" value="SFQ43598.1"/>
    <property type="molecule type" value="Genomic_DNA"/>
</dbReference>
<organism evidence="2 3">
    <name type="scientific">Parafilimonas terrae</name>
    <dbReference type="NCBI Taxonomy" id="1465490"/>
    <lineage>
        <taxon>Bacteria</taxon>
        <taxon>Pseudomonadati</taxon>
        <taxon>Bacteroidota</taxon>
        <taxon>Chitinophagia</taxon>
        <taxon>Chitinophagales</taxon>
        <taxon>Chitinophagaceae</taxon>
        <taxon>Parafilimonas</taxon>
    </lineage>
</organism>
<dbReference type="Pfam" id="PF18942">
    <property type="entry name" value="DUF5689"/>
    <property type="match status" value="2"/>
</dbReference>